<keyword evidence="1" id="KW-0812">Transmembrane</keyword>
<feature type="transmembrane region" description="Helical" evidence="1">
    <location>
        <begin position="20"/>
        <end position="43"/>
    </location>
</feature>
<protein>
    <submittedName>
        <fullName evidence="2">Uncharacterized protein</fullName>
    </submittedName>
</protein>
<dbReference type="Proteomes" id="UP000602076">
    <property type="component" value="Unassembled WGS sequence"/>
</dbReference>
<dbReference type="AlphaFoldDB" id="A0A927D058"/>
<proteinExistence type="predicted"/>
<evidence type="ECO:0000313" key="3">
    <source>
        <dbReference type="Proteomes" id="UP000602076"/>
    </source>
</evidence>
<accession>A0A927D058</accession>
<evidence type="ECO:0000313" key="2">
    <source>
        <dbReference type="EMBL" id="MBD3109020.1"/>
    </source>
</evidence>
<reference evidence="2" key="1">
    <citation type="submission" date="2020-09" db="EMBL/GenBank/DDBJ databases">
        <title>Bacillus faecalis sp. nov., a moderately halophilic bacterium isolated from cow faeces.</title>
        <authorList>
            <person name="Jiang L."/>
            <person name="Lee J."/>
        </authorList>
    </citation>
    <scope>NUCLEOTIDE SEQUENCE</scope>
    <source>
        <strain evidence="2">AGMB 02131</strain>
    </source>
</reference>
<gene>
    <name evidence="2" type="ORF">IEO70_11685</name>
</gene>
<keyword evidence="3" id="KW-1185">Reference proteome</keyword>
<keyword evidence="1" id="KW-1133">Transmembrane helix</keyword>
<organism evidence="2 3">
    <name type="scientific">Peribacillus faecalis</name>
    <dbReference type="NCBI Taxonomy" id="2772559"/>
    <lineage>
        <taxon>Bacteria</taxon>
        <taxon>Bacillati</taxon>
        <taxon>Bacillota</taxon>
        <taxon>Bacilli</taxon>
        <taxon>Bacillales</taxon>
        <taxon>Bacillaceae</taxon>
        <taxon>Peribacillus</taxon>
    </lineage>
</organism>
<dbReference type="EMBL" id="JACXSI010000026">
    <property type="protein sequence ID" value="MBD3109020.1"/>
    <property type="molecule type" value="Genomic_DNA"/>
</dbReference>
<name>A0A927D058_9BACI</name>
<keyword evidence="1" id="KW-0472">Membrane</keyword>
<comment type="caution">
    <text evidence="2">The sequence shown here is derived from an EMBL/GenBank/DDBJ whole genome shotgun (WGS) entry which is preliminary data.</text>
</comment>
<dbReference type="RefSeq" id="WP_190998560.1">
    <property type="nucleotide sequence ID" value="NZ_JACXSI010000026.1"/>
</dbReference>
<evidence type="ECO:0000256" key="1">
    <source>
        <dbReference type="SAM" id="Phobius"/>
    </source>
</evidence>
<sequence>MKLLSNALGMFLYFPEDKSEYIPAVISLSIFLLAAIFTMRYIVRHSKKQEEKAKQFEKELLSKKKKMQ</sequence>